<feature type="region of interest" description="Disordered" evidence="5">
    <location>
        <begin position="1"/>
        <end position="81"/>
    </location>
</feature>
<sequence length="1118" mass="125779">MASTPSIDAEVRLGTLLRRPSEAKSEVKSEDVGHAADGPKARRRLHRKSQSGNRHVTHDAQPPPHHSHASPSIYMGSFTHSPRRSRASLGVFKSPQSSAPTSPRMSMSQVYLDSLLQDLNPGLDTYGVEELRDGFFDGSFFKPPAYNHDDLMREARYSLPAALKKKHPLSSKHFLPKQWRGIKNVVRDLTTTRASIKLFKTFSAVFISYILCLVPVIREWLGPYCYIIAISALINHPGRTLGAEVDGALLTILGSATGLGWGAFALWASDATPATREGYGGVLSMFLVLFMGVIAVMRSYYIRLYQFVLPAGIAIIWACLADASEQVDWHKLYRFGVPCLCGQAIALIICSTVFPDAGARPLAVSLHDAFSVMNKTLKIPHHDPITLHRQLSWTFVQVSQAYRDLALDISVTRFRPTDVLILRNLIQGVIRSQLAIKAKHHLFDDLEVGISQLGSQEEVAIDIDRQRRPTMLRTPSVEKIIRHVADRLAEPTSDLLACMRSSLTACDAVLMTMSGYRQYLGPDSSVSSDVLGALTKIRKIMIVYDVEEENLLENSQLPAAYSSHPDIVELFLFVHPIRQAATSVERLLIKVMEMQQRRPGWKLYFPSYPLAKASQRTNAQVRHDRGGVTAGFYFRSQTQLARTMRGMANIYKPLPRHAISSDDAEEEQEMNGVDRSDTMGKYEEEEDEAMNSKSSQTSRKKRLRHRLWVVVHRLQGFEARFALKVVLVTALLSVPAWLQPSRGWWNENESWWCVVSVWIMMHPRVGGNFQDLITRAFCAALGALWGGISYGVANGNPYVMAVFAALYMIPMLYRYTQSNHPRSGIMGCMSFIVVSLSTKVNHGLPSVVQIAWTRGVAFIVGIVAGVLVNWILWPFVARHELRKALSSMMIYSSIIYRGVVAKYVYYETGEEPGKADIERSEMLEGRLREGFVRIRQLMALTQHEIRLRGPFNPLPYSALIEACERFFEYIVAVRQSSLFFHPHYMSDDEQAAESLLGFRRDAVAAVLMNLYILAGALRGDQKVPRYLPSAAAARKRLLDYMARIEMAQAQLAQDDKGERDEAMTKPKPGRRWAQIYSYSYSQSLTGCVQQLEQLQKYTKEIVGEQGFDQAAEIDEDEE</sequence>
<evidence type="ECO:0000256" key="6">
    <source>
        <dbReference type="SAM" id="Phobius"/>
    </source>
</evidence>
<feature type="region of interest" description="Disordered" evidence="5">
    <location>
        <begin position="660"/>
        <end position="698"/>
    </location>
</feature>
<evidence type="ECO:0000256" key="4">
    <source>
        <dbReference type="ARBA" id="ARBA00023136"/>
    </source>
</evidence>
<keyword evidence="2 6" id="KW-0812">Transmembrane</keyword>
<dbReference type="OrthoDB" id="1924968at2759"/>
<dbReference type="Pfam" id="PF13515">
    <property type="entry name" value="FUSC_2"/>
    <property type="match status" value="1"/>
</dbReference>
<reference evidence="9" key="1">
    <citation type="journal article" date="2021" name="IMA Fungus">
        <title>Genomic characterization of three marine fungi, including Emericellopsis atlantica sp. nov. with signatures of a generalist lifestyle and marine biomass degradation.</title>
        <authorList>
            <person name="Hagestad O.C."/>
            <person name="Hou L."/>
            <person name="Andersen J.H."/>
            <person name="Hansen E.H."/>
            <person name="Altermark B."/>
            <person name="Li C."/>
            <person name="Kuhnert E."/>
            <person name="Cox R.J."/>
            <person name="Crous P.W."/>
            <person name="Spatafora J.W."/>
            <person name="Lail K."/>
            <person name="Amirebrahimi M."/>
            <person name="Lipzen A."/>
            <person name="Pangilinan J."/>
            <person name="Andreopoulos W."/>
            <person name="Hayes R.D."/>
            <person name="Ng V."/>
            <person name="Grigoriev I.V."/>
            <person name="Jackson S.A."/>
            <person name="Sutton T.D.S."/>
            <person name="Dobson A.D.W."/>
            <person name="Rama T."/>
        </authorList>
    </citation>
    <scope>NUCLEOTIDE SEQUENCE</scope>
    <source>
        <strain evidence="9">TRa3180A</strain>
    </source>
</reference>
<feature type="compositionally biased region" description="Basic and acidic residues" evidence="5">
    <location>
        <begin position="672"/>
        <end position="682"/>
    </location>
</feature>
<protein>
    <recommendedName>
        <fullName evidence="11">ER transporter 6TM N-terminal domain-containing protein</fullName>
    </recommendedName>
</protein>
<dbReference type="PANTHER" id="PTHR47804:SF3">
    <property type="entry name" value="PROTEIN BRE4"/>
    <property type="match status" value="1"/>
</dbReference>
<keyword evidence="4 6" id="KW-0472">Membrane</keyword>
<feature type="compositionally biased region" description="Basic and acidic residues" evidence="5">
    <location>
        <begin position="19"/>
        <end position="40"/>
    </location>
</feature>
<feature type="transmembrane region" description="Helical" evidence="6">
    <location>
        <begin position="856"/>
        <end position="876"/>
    </location>
</feature>
<dbReference type="InterPro" id="IPR049453">
    <property type="entry name" value="Memb_transporter_dom"/>
</dbReference>
<keyword evidence="3 6" id="KW-1133">Transmembrane helix</keyword>
<dbReference type="PRINTS" id="PR02047">
    <property type="entry name" value="BREFELDNASP4"/>
</dbReference>
<name>A0A9P7ZC50_9HELO</name>
<dbReference type="Pfam" id="PF10337">
    <property type="entry name" value="ArAE_2_N"/>
    <property type="match status" value="1"/>
</dbReference>
<feature type="transmembrane region" description="Helical" evidence="6">
    <location>
        <begin position="335"/>
        <end position="354"/>
    </location>
</feature>
<evidence type="ECO:0000313" key="9">
    <source>
        <dbReference type="EMBL" id="KAG9248718.1"/>
    </source>
</evidence>
<evidence type="ECO:0000259" key="7">
    <source>
        <dbReference type="Pfam" id="PF10337"/>
    </source>
</evidence>
<evidence type="ECO:0000256" key="1">
    <source>
        <dbReference type="ARBA" id="ARBA00004141"/>
    </source>
</evidence>
<feature type="transmembrane region" description="Helical" evidence="6">
    <location>
        <begin position="304"/>
        <end position="323"/>
    </location>
</feature>
<dbReference type="EMBL" id="MU253744">
    <property type="protein sequence ID" value="KAG9248718.1"/>
    <property type="molecule type" value="Genomic_DNA"/>
</dbReference>
<evidence type="ECO:0008006" key="11">
    <source>
        <dbReference type="Google" id="ProtNLM"/>
    </source>
</evidence>
<evidence type="ECO:0000256" key="3">
    <source>
        <dbReference type="ARBA" id="ARBA00022989"/>
    </source>
</evidence>
<organism evidence="9 10">
    <name type="scientific">Calycina marina</name>
    <dbReference type="NCBI Taxonomy" id="1763456"/>
    <lineage>
        <taxon>Eukaryota</taxon>
        <taxon>Fungi</taxon>
        <taxon>Dikarya</taxon>
        <taxon>Ascomycota</taxon>
        <taxon>Pezizomycotina</taxon>
        <taxon>Leotiomycetes</taxon>
        <taxon>Helotiales</taxon>
        <taxon>Pezizellaceae</taxon>
        <taxon>Calycina</taxon>
    </lineage>
</organism>
<accession>A0A9P7ZC50</accession>
<gene>
    <name evidence="9" type="ORF">BJ878DRAFT_486951</name>
</gene>
<dbReference type="AlphaFoldDB" id="A0A9P7ZC50"/>
<feature type="transmembrane region" description="Helical" evidence="6">
    <location>
        <begin position="279"/>
        <end position="297"/>
    </location>
</feature>
<dbReference type="PANTHER" id="PTHR47804">
    <property type="entry name" value="60S RIBOSOMAL PROTEIN L19"/>
    <property type="match status" value="1"/>
</dbReference>
<feature type="domain" description="Integral membrane bound transporter" evidence="8">
    <location>
        <begin position="744"/>
        <end position="868"/>
    </location>
</feature>
<dbReference type="InterPro" id="IPR023244">
    <property type="entry name" value="Brefeldin_A-sensitivity_4"/>
</dbReference>
<dbReference type="InterPro" id="IPR018823">
    <property type="entry name" value="ArAE_2_N"/>
</dbReference>
<evidence type="ECO:0000313" key="10">
    <source>
        <dbReference type="Proteomes" id="UP000887226"/>
    </source>
</evidence>
<keyword evidence="10" id="KW-1185">Reference proteome</keyword>
<feature type="transmembrane region" description="Helical" evidence="6">
    <location>
        <begin position="247"/>
        <end position="267"/>
    </location>
</feature>
<evidence type="ECO:0000256" key="2">
    <source>
        <dbReference type="ARBA" id="ARBA00022692"/>
    </source>
</evidence>
<feature type="transmembrane region" description="Helical" evidence="6">
    <location>
        <begin position="206"/>
        <end position="235"/>
    </location>
</feature>
<dbReference type="Proteomes" id="UP000887226">
    <property type="component" value="Unassembled WGS sequence"/>
</dbReference>
<proteinExistence type="predicted"/>
<feature type="domain" description="Putative ER transporter 6TM N-terminal" evidence="7">
    <location>
        <begin position="198"/>
        <end position="269"/>
    </location>
</feature>
<comment type="caution">
    <text evidence="9">The sequence shown here is derived from an EMBL/GenBank/DDBJ whole genome shotgun (WGS) entry which is preliminary data.</text>
</comment>
<dbReference type="GO" id="GO:0016020">
    <property type="term" value="C:membrane"/>
    <property type="evidence" value="ECO:0007669"/>
    <property type="project" value="UniProtKB-SubCell"/>
</dbReference>
<dbReference type="InterPro" id="IPR052430">
    <property type="entry name" value="IVT-Associated"/>
</dbReference>
<comment type="subcellular location">
    <subcellularLocation>
        <location evidence="1">Membrane</location>
        <topology evidence="1">Multi-pass membrane protein</topology>
    </subcellularLocation>
</comment>
<evidence type="ECO:0000256" key="5">
    <source>
        <dbReference type="SAM" id="MobiDB-lite"/>
    </source>
</evidence>
<evidence type="ECO:0000259" key="8">
    <source>
        <dbReference type="Pfam" id="PF13515"/>
    </source>
</evidence>